<dbReference type="RefSeq" id="WP_097142508.1">
    <property type="nucleotide sequence ID" value="NZ_OBQD01000020.1"/>
</dbReference>
<keyword evidence="4" id="KW-1185">Reference proteome</keyword>
<dbReference type="OrthoDB" id="7872018at2"/>
<dbReference type="GO" id="GO:0046872">
    <property type="term" value="F:metal ion binding"/>
    <property type="evidence" value="ECO:0007669"/>
    <property type="project" value="UniProtKB-KW"/>
</dbReference>
<evidence type="ECO:0000256" key="1">
    <source>
        <dbReference type="ARBA" id="ARBA00022723"/>
    </source>
</evidence>
<evidence type="ECO:0000313" key="3">
    <source>
        <dbReference type="EMBL" id="SOC46065.1"/>
    </source>
</evidence>
<evidence type="ECO:0000259" key="2">
    <source>
        <dbReference type="PROSITE" id="PS51819"/>
    </source>
</evidence>
<dbReference type="PANTHER" id="PTHR43048:SF3">
    <property type="entry name" value="METHYLMALONYL-COA EPIMERASE, MITOCHONDRIAL"/>
    <property type="match status" value="1"/>
</dbReference>
<accession>A0A285UVX4</accession>
<dbReference type="InterPro" id="IPR051785">
    <property type="entry name" value="MMCE/EMCE_epimerase"/>
</dbReference>
<organism evidence="3 4">
    <name type="scientific">Rhizobium subbaraonis</name>
    <dbReference type="NCBI Taxonomy" id="908946"/>
    <lineage>
        <taxon>Bacteria</taxon>
        <taxon>Pseudomonadati</taxon>
        <taxon>Pseudomonadota</taxon>
        <taxon>Alphaproteobacteria</taxon>
        <taxon>Hyphomicrobiales</taxon>
        <taxon>Rhizobiaceae</taxon>
        <taxon>Rhizobium/Agrobacterium group</taxon>
        <taxon>Rhizobium</taxon>
    </lineage>
</organism>
<dbReference type="PROSITE" id="PS51819">
    <property type="entry name" value="VOC"/>
    <property type="match status" value="1"/>
</dbReference>
<name>A0A285UVX4_9HYPH</name>
<dbReference type="EMBL" id="OBQD01000020">
    <property type="protein sequence ID" value="SOC46065.1"/>
    <property type="molecule type" value="Genomic_DNA"/>
</dbReference>
<dbReference type="InterPro" id="IPR037523">
    <property type="entry name" value="VOC_core"/>
</dbReference>
<dbReference type="GO" id="GO:0051213">
    <property type="term" value="F:dioxygenase activity"/>
    <property type="evidence" value="ECO:0007669"/>
    <property type="project" value="UniProtKB-KW"/>
</dbReference>
<dbReference type="PANTHER" id="PTHR43048">
    <property type="entry name" value="METHYLMALONYL-COA EPIMERASE"/>
    <property type="match status" value="1"/>
</dbReference>
<reference evidence="3 4" key="1">
    <citation type="submission" date="2017-08" db="EMBL/GenBank/DDBJ databases">
        <authorList>
            <person name="de Groot N.N."/>
        </authorList>
    </citation>
    <scope>NUCLEOTIDE SEQUENCE [LARGE SCALE GENOMIC DNA]</scope>
    <source>
        <strain evidence="3 4">JC85</strain>
    </source>
</reference>
<keyword evidence="1" id="KW-0479">Metal-binding</keyword>
<evidence type="ECO:0000313" key="4">
    <source>
        <dbReference type="Proteomes" id="UP000219167"/>
    </source>
</evidence>
<dbReference type="GO" id="GO:0004493">
    <property type="term" value="F:methylmalonyl-CoA epimerase activity"/>
    <property type="evidence" value="ECO:0007669"/>
    <property type="project" value="TreeGrafter"/>
</dbReference>
<dbReference type="Gene3D" id="3.10.180.10">
    <property type="entry name" value="2,3-Dihydroxybiphenyl 1,2-Dioxygenase, domain 1"/>
    <property type="match status" value="1"/>
</dbReference>
<dbReference type="AlphaFoldDB" id="A0A285UVX4"/>
<gene>
    <name evidence="3" type="ORF">SAMN05892877_12075</name>
</gene>
<keyword evidence="3" id="KW-0560">Oxidoreductase</keyword>
<dbReference type="Proteomes" id="UP000219167">
    <property type="component" value="Unassembled WGS sequence"/>
</dbReference>
<sequence>MTQLFQNLHHVCIVVHDLEKTVAYYESLGVGPWFDYPKKGAYVEFDVPNKAASDAMRYKCCDIDNVQIQLCDPGSLDSPQKHFLDERGEGVYHLGFEVADRDAAEAQGRALGLGVVARGKRTDGSGFCYFDTREKAGIVLEVRKS</sequence>
<proteinExistence type="predicted"/>
<protein>
    <submittedName>
        <fullName evidence="3">Glyoxalase/bleomycin resistance protein/dioxygenase superfamily protein</fullName>
    </submittedName>
</protein>
<dbReference type="GO" id="GO:0046491">
    <property type="term" value="P:L-methylmalonyl-CoA metabolic process"/>
    <property type="evidence" value="ECO:0007669"/>
    <property type="project" value="TreeGrafter"/>
</dbReference>
<keyword evidence="3" id="KW-0223">Dioxygenase</keyword>
<dbReference type="InterPro" id="IPR029068">
    <property type="entry name" value="Glyas_Bleomycin-R_OHBP_Dase"/>
</dbReference>
<feature type="domain" description="VOC" evidence="2">
    <location>
        <begin position="7"/>
        <end position="145"/>
    </location>
</feature>
<dbReference type="Pfam" id="PF13669">
    <property type="entry name" value="Glyoxalase_4"/>
    <property type="match status" value="1"/>
</dbReference>
<dbReference type="SUPFAM" id="SSF54593">
    <property type="entry name" value="Glyoxalase/Bleomycin resistance protein/Dihydroxybiphenyl dioxygenase"/>
    <property type="match status" value="1"/>
</dbReference>